<reference evidence="1" key="1">
    <citation type="journal article" date="2014" name="Front. Microbiol.">
        <title>High frequency of phylogenetically diverse reductive dehalogenase-homologous genes in deep subseafloor sedimentary metagenomes.</title>
        <authorList>
            <person name="Kawai M."/>
            <person name="Futagami T."/>
            <person name="Toyoda A."/>
            <person name="Takaki Y."/>
            <person name="Nishi S."/>
            <person name="Hori S."/>
            <person name="Arai W."/>
            <person name="Tsubouchi T."/>
            <person name="Morono Y."/>
            <person name="Uchiyama I."/>
            <person name="Ito T."/>
            <person name="Fujiyama A."/>
            <person name="Inagaki F."/>
            <person name="Takami H."/>
        </authorList>
    </citation>
    <scope>NUCLEOTIDE SEQUENCE</scope>
    <source>
        <strain evidence="1">Expedition CK06-06</strain>
    </source>
</reference>
<gene>
    <name evidence="1" type="ORF">S12H4_01038</name>
</gene>
<comment type="caution">
    <text evidence="1">The sequence shown here is derived from an EMBL/GenBank/DDBJ whole genome shotgun (WGS) entry which is preliminary data.</text>
</comment>
<proteinExistence type="predicted"/>
<sequence>MTTTDVCKKLGISEYQLRTRLAQSLFPPPTKVDGPQGVKYFDEAWLRAARKIMDTWKKKRG</sequence>
<organism evidence="1">
    <name type="scientific">marine sediment metagenome</name>
    <dbReference type="NCBI Taxonomy" id="412755"/>
    <lineage>
        <taxon>unclassified sequences</taxon>
        <taxon>metagenomes</taxon>
        <taxon>ecological metagenomes</taxon>
    </lineage>
</organism>
<accession>X1PXK1</accession>
<dbReference type="AlphaFoldDB" id="X1PXK1"/>
<protein>
    <recommendedName>
        <fullName evidence="2">HTH merR-type domain-containing protein</fullName>
    </recommendedName>
</protein>
<dbReference type="EMBL" id="BARW01000180">
    <property type="protein sequence ID" value="GAI60648.1"/>
    <property type="molecule type" value="Genomic_DNA"/>
</dbReference>
<name>X1PXK1_9ZZZZ</name>
<evidence type="ECO:0008006" key="2">
    <source>
        <dbReference type="Google" id="ProtNLM"/>
    </source>
</evidence>
<evidence type="ECO:0000313" key="1">
    <source>
        <dbReference type="EMBL" id="GAI60648.1"/>
    </source>
</evidence>